<dbReference type="Pfam" id="PF00149">
    <property type="entry name" value="Metallophos"/>
    <property type="match status" value="1"/>
</dbReference>
<evidence type="ECO:0000256" key="2">
    <source>
        <dbReference type="ARBA" id="ARBA00005419"/>
    </source>
</evidence>
<comment type="catalytic activity">
    <reaction evidence="4 5">
        <text>P(1),P(4)-bis(5'-adenosyl) tetraphosphate + H2O = 2 ADP + 2 H(+)</text>
        <dbReference type="Rhea" id="RHEA:24252"/>
        <dbReference type="ChEBI" id="CHEBI:15377"/>
        <dbReference type="ChEBI" id="CHEBI:15378"/>
        <dbReference type="ChEBI" id="CHEBI:58141"/>
        <dbReference type="ChEBI" id="CHEBI:456216"/>
        <dbReference type="EC" id="3.6.1.41"/>
    </reaction>
</comment>
<feature type="domain" description="Calcineurin-like phosphoesterase" evidence="6">
    <location>
        <begin position="1"/>
        <end position="132"/>
    </location>
</feature>
<dbReference type="InterPro" id="IPR004843">
    <property type="entry name" value="Calcineurin-like_PHP"/>
</dbReference>
<reference evidence="7" key="1">
    <citation type="submission" date="2024-04" db="EMBL/GenBank/DDBJ databases">
        <authorList>
            <person name="Manzano-Marin A."/>
            <person name="Manzano-Marin A."/>
            <person name="Alejandro Manzano Marin A."/>
        </authorList>
    </citation>
    <scope>NUCLEOTIDE SEQUENCE [LARGE SCALE GENOMIC DNA]</scope>
    <source>
        <strain evidence="7">TABTEA</strain>
    </source>
</reference>
<dbReference type="PANTHER" id="PTHR40942:SF4">
    <property type="entry name" value="CYTOCHROME C5"/>
    <property type="match status" value="1"/>
</dbReference>
<evidence type="ECO:0000259" key="6">
    <source>
        <dbReference type="Pfam" id="PF00149"/>
    </source>
</evidence>
<dbReference type="EC" id="3.6.1.41" evidence="5"/>
<dbReference type="EMBL" id="OZ034688">
    <property type="protein sequence ID" value="CAL1329285.1"/>
    <property type="molecule type" value="Genomic_DNA"/>
</dbReference>
<dbReference type="PANTHER" id="PTHR40942">
    <property type="match status" value="1"/>
</dbReference>
<comment type="similarity">
    <text evidence="2 5">Belongs to the Ap4A hydrolase family.</text>
</comment>
<evidence type="ECO:0000256" key="3">
    <source>
        <dbReference type="ARBA" id="ARBA00022801"/>
    </source>
</evidence>
<dbReference type="PIRSF" id="PIRSF000903">
    <property type="entry name" value="B5n-ttraPtase_sm"/>
    <property type="match status" value="1"/>
</dbReference>
<evidence type="ECO:0000313" key="8">
    <source>
        <dbReference type="Proteomes" id="UP001497533"/>
    </source>
</evidence>
<evidence type="ECO:0000313" key="7">
    <source>
        <dbReference type="EMBL" id="CAL1329285.1"/>
    </source>
</evidence>
<keyword evidence="3 5" id="KW-0378">Hydrolase</keyword>
<dbReference type="InterPro" id="IPR004617">
    <property type="entry name" value="ApaH"/>
</dbReference>
<organism evidence="7 8">
    <name type="scientific">Candidatus Providencia siddallii</name>
    <dbReference type="NCBI Taxonomy" id="1715285"/>
    <lineage>
        <taxon>Bacteria</taxon>
        <taxon>Pseudomonadati</taxon>
        <taxon>Pseudomonadota</taxon>
        <taxon>Gammaproteobacteria</taxon>
        <taxon>Enterobacterales</taxon>
        <taxon>Morganellaceae</taxon>
        <taxon>Providencia</taxon>
    </lineage>
</organism>
<protein>
    <recommendedName>
        <fullName evidence="5">Bis(5'-nucleosyl)-tetraphosphatase, symmetrical</fullName>
        <ecNumber evidence="5">3.6.1.41</ecNumber>
    </recommendedName>
    <alternativeName>
        <fullName evidence="5">Ap4A hydrolase</fullName>
    </alternativeName>
    <alternativeName>
        <fullName evidence="5">Diadenosine 5',5'''-P1,P4-tetraphosphate pyrophosphohydrolase</fullName>
    </alternativeName>
    <alternativeName>
        <fullName evidence="5">Diadenosine tetraphosphatase</fullName>
    </alternativeName>
</protein>
<dbReference type="NCBIfam" id="TIGR00668">
    <property type="entry name" value="apaH"/>
    <property type="match status" value="1"/>
</dbReference>
<dbReference type="Proteomes" id="UP001497533">
    <property type="component" value="Chromosome"/>
</dbReference>
<dbReference type="GO" id="GO:0008803">
    <property type="term" value="F:bis(5'-nucleosyl)-tetraphosphatase (symmetrical) activity"/>
    <property type="evidence" value="ECO:0007669"/>
    <property type="project" value="UniProtKB-EC"/>
</dbReference>
<name>A0ABM9NP98_9GAMM</name>
<evidence type="ECO:0000256" key="1">
    <source>
        <dbReference type="ARBA" id="ARBA00003413"/>
    </source>
</evidence>
<dbReference type="RefSeq" id="WP_341764755.1">
    <property type="nucleotide sequence ID" value="NZ_OZ034688.1"/>
</dbReference>
<dbReference type="InterPro" id="IPR029052">
    <property type="entry name" value="Metallo-depent_PP-like"/>
</dbReference>
<evidence type="ECO:0000256" key="4">
    <source>
        <dbReference type="ARBA" id="ARBA00049417"/>
    </source>
</evidence>
<proteinExistence type="inferred from homology"/>
<comment type="function">
    <text evidence="1 5">Hydrolyzes diadenosine 5',5'''-P1,P4-tetraphosphate to yield ADP.</text>
</comment>
<evidence type="ECO:0000256" key="5">
    <source>
        <dbReference type="HAMAP-Rule" id="MF_00199"/>
    </source>
</evidence>
<keyword evidence="8" id="KW-1185">Reference proteome</keyword>
<gene>
    <name evidence="5 7" type="primary">apaH</name>
    <name evidence="7" type="ORF">PRHACTZTBTEA_363</name>
</gene>
<dbReference type="Gene3D" id="3.60.21.10">
    <property type="match status" value="1"/>
</dbReference>
<dbReference type="SUPFAM" id="SSF56300">
    <property type="entry name" value="Metallo-dependent phosphatases"/>
    <property type="match status" value="1"/>
</dbReference>
<accession>A0ABM9NP98</accession>
<sequence>MSTYIIGDVHGCYNELCALLNFVKFNPQLDTLWLTGDLVSRGPESLNVLRYIKSLKSSVRIVLGNHDLHLIKKYSKINCIKNKHNFNKIIYSSDFNDLINWLRCQPLLQIDKEKKIIMTHAGIFPKWDLETVCICAKKIENILSSDNYQLFVNSIYDYESINWSKKLSGLSELCFIVNALTKLRYCFLDGQLDMFHKDTPKKYFSFIKPWFYFIRKIPKEYSLFFGHWASLDGKYTPENIFAMDRGCCWGGYLALYHWDKKKFYYQKSYQKK</sequence>
<dbReference type="HAMAP" id="MF_00199">
    <property type="entry name" value="ApaH"/>
    <property type="match status" value="1"/>
</dbReference>
<dbReference type="NCBIfam" id="NF001204">
    <property type="entry name" value="PRK00166.1"/>
    <property type="match status" value="1"/>
</dbReference>